<dbReference type="Pfam" id="PF04480">
    <property type="entry name" value="DUF559"/>
    <property type="match status" value="1"/>
</dbReference>
<comment type="caution">
    <text evidence="3">The sequence shown here is derived from an EMBL/GenBank/DDBJ whole genome shotgun (WGS) entry which is preliminary data.</text>
</comment>
<evidence type="ECO:0000259" key="2">
    <source>
        <dbReference type="Pfam" id="PF04480"/>
    </source>
</evidence>
<protein>
    <recommendedName>
        <fullName evidence="2">DUF559 domain-containing protein</fullName>
    </recommendedName>
</protein>
<dbReference type="EMBL" id="JGZK01000006">
    <property type="protein sequence ID" value="KFI85772.1"/>
    <property type="molecule type" value="Genomic_DNA"/>
</dbReference>
<feature type="compositionally biased region" description="Basic and acidic residues" evidence="1">
    <location>
        <begin position="306"/>
        <end position="321"/>
    </location>
</feature>
<evidence type="ECO:0000313" key="4">
    <source>
        <dbReference type="Proteomes" id="UP000028984"/>
    </source>
</evidence>
<keyword evidence="4" id="KW-1185">Reference proteome</keyword>
<dbReference type="AlphaFoldDB" id="A0A087CR72"/>
<gene>
    <name evidence="3" type="ORF">BREU_0950</name>
</gene>
<feature type="domain" description="DUF559" evidence="2">
    <location>
        <begin position="209"/>
        <end position="269"/>
    </location>
</feature>
<dbReference type="STRING" id="1437610.BREU_0950"/>
<dbReference type="eggNOG" id="COG2852">
    <property type="taxonomic scope" value="Bacteria"/>
</dbReference>
<reference evidence="3 4" key="1">
    <citation type="submission" date="2014-03" db="EMBL/GenBank/DDBJ databases">
        <title>Genomics of Bifidobacteria.</title>
        <authorList>
            <person name="Ventura M."/>
            <person name="Milani C."/>
            <person name="Lugli G.A."/>
        </authorList>
    </citation>
    <scope>NUCLEOTIDE SEQUENCE [LARGE SCALE GENOMIC DNA]</scope>
    <source>
        <strain evidence="3 4">DSM 23975</strain>
    </source>
</reference>
<evidence type="ECO:0000313" key="3">
    <source>
        <dbReference type="EMBL" id="KFI85772.1"/>
    </source>
</evidence>
<dbReference type="InterPro" id="IPR011335">
    <property type="entry name" value="Restrct_endonuc-II-like"/>
</dbReference>
<sequence length="333" mass="38558">MPGMSTAYNYRETTQSGEIQNYVRQDLSAQSAAKSADCQTLLSHMRTDRTICFSLHTALELYAIERPRRCTLPASDFYITTRDHRHRSTMNNVLYRTWNQPFAICTLTNGLTCMHPLDTWIQYAQYLDLDELVVLGEAIARRFRYSVDQFRNRLAAFRRIVGRTRCEKALELLRTSDSVQETRARLALLRFGLPSPDMHHVITRANGNAGYTVDMAYPASKVCIEYDGDHHRRFRSQYVRDQRKRRELRAMGWTVIEVFADDLWNEPNQREFAQHVANALQVPLTGRPERPFRALADPTIAVNARQGEHQRRARRQNDARSHPQQPHGVGISP</sequence>
<dbReference type="Gene3D" id="3.40.960.10">
    <property type="entry name" value="VSR Endonuclease"/>
    <property type="match status" value="1"/>
</dbReference>
<organism evidence="3 4">
    <name type="scientific">Bifidobacterium reuteri DSM 23975</name>
    <dbReference type="NCBI Taxonomy" id="1437610"/>
    <lineage>
        <taxon>Bacteria</taxon>
        <taxon>Bacillati</taxon>
        <taxon>Actinomycetota</taxon>
        <taxon>Actinomycetes</taxon>
        <taxon>Bifidobacteriales</taxon>
        <taxon>Bifidobacteriaceae</taxon>
        <taxon>Bifidobacterium</taxon>
    </lineage>
</organism>
<feature type="region of interest" description="Disordered" evidence="1">
    <location>
        <begin position="303"/>
        <end position="333"/>
    </location>
</feature>
<evidence type="ECO:0000256" key="1">
    <source>
        <dbReference type="SAM" id="MobiDB-lite"/>
    </source>
</evidence>
<proteinExistence type="predicted"/>
<name>A0A087CR72_9BIFI</name>
<accession>A0A087CR72</accession>
<dbReference type="SUPFAM" id="SSF52980">
    <property type="entry name" value="Restriction endonuclease-like"/>
    <property type="match status" value="1"/>
</dbReference>
<dbReference type="Proteomes" id="UP000028984">
    <property type="component" value="Unassembled WGS sequence"/>
</dbReference>
<dbReference type="InterPro" id="IPR007569">
    <property type="entry name" value="DUF559"/>
</dbReference>